<dbReference type="AlphaFoldDB" id="G0NIC7"/>
<sequence length="70" mass="8107">MDQYGSSSVNLNEFQDFMLLYPSTDMREMIDGVGYTQTTLRMAECDFMHNVLEKQKKDGSFDFYADSAKN</sequence>
<protein>
    <submittedName>
        <fullName evidence="1">Uncharacterized protein</fullName>
    </submittedName>
</protein>
<dbReference type="EMBL" id="GL379889">
    <property type="protein sequence ID" value="EGT31743.1"/>
    <property type="molecule type" value="Genomic_DNA"/>
</dbReference>
<evidence type="ECO:0000313" key="1">
    <source>
        <dbReference type="EMBL" id="EGT31743.1"/>
    </source>
</evidence>
<name>G0NIC7_CAEBE</name>
<evidence type="ECO:0000313" key="2">
    <source>
        <dbReference type="Proteomes" id="UP000008068"/>
    </source>
</evidence>
<proteinExistence type="predicted"/>
<gene>
    <name evidence="1" type="ORF">CAEBREN_07816</name>
</gene>
<keyword evidence="2" id="KW-1185">Reference proteome</keyword>
<accession>G0NIC7</accession>
<dbReference type="HOGENOM" id="CLU_2760058_0_0_1"/>
<dbReference type="InParanoid" id="G0NIC7"/>
<dbReference type="eggNOG" id="KOG0036">
    <property type="taxonomic scope" value="Eukaryota"/>
</dbReference>
<dbReference type="Proteomes" id="UP000008068">
    <property type="component" value="Unassembled WGS sequence"/>
</dbReference>
<organism evidence="2">
    <name type="scientific">Caenorhabditis brenneri</name>
    <name type="common">Nematode worm</name>
    <dbReference type="NCBI Taxonomy" id="135651"/>
    <lineage>
        <taxon>Eukaryota</taxon>
        <taxon>Metazoa</taxon>
        <taxon>Ecdysozoa</taxon>
        <taxon>Nematoda</taxon>
        <taxon>Chromadorea</taxon>
        <taxon>Rhabditida</taxon>
        <taxon>Rhabditina</taxon>
        <taxon>Rhabditomorpha</taxon>
        <taxon>Rhabditoidea</taxon>
        <taxon>Rhabditidae</taxon>
        <taxon>Peloderinae</taxon>
        <taxon>Caenorhabditis</taxon>
    </lineage>
</organism>
<dbReference type="STRING" id="135651.G0NIC7"/>
<reference evidence="2" key="1">
    <citation type="submission" date="2011-07" db="EMBL/GenBank/DDBJ databases">
        <authorList>
            <consortium name="Caenorhabditis brenneri Sequencing and Analysis Consortium"/>
            <person name="Wilson R.K."/>
        </authorList>
    </citation>
    <scope>NUCLEOTIDE SEQUENCE [LARGE SCALE GENOMIC DNA]</scope>
    <source>
        <strain evidence="2">PB2801</strain>
    </source>
</reference>
<dbReference type="OrthoDB" id="270584at2759"/>